<sequence>MSVENLRKQRSGLKGKITNIRNFIIKAEKDAENVLPGEITARLRALEDTHLKFQAVAQNLLLLLPEEEYQQRDEVEENEFDERYFSTKAALLQLAERIKLPPTGPFTSASTSNSDTGVMQVLEQQTTLIQRMAERSVESDGSALARIIEQQNQLLERLSTRSNTHARESHVKLPVIQLPSFDGNMEEWKRYSDTFKTLIHDSDLTNVQKHQYLVGSLSGQAAKIIESIDISENNYAIAWDLLKKRYDDERGIRKRHIHCLFELPLVKRESASAIQDLVDHIQKHLRVLQAMGLPTESWGDLIIYLIEKNLDNATRRRWEEHIEQRDGVTTSVMIEFLQRQCQLLRRATSDSESVNKAKDDVREKDKTKNLKLADPFFYNPGHIDALIGGEFFLQLLEAGKIELGNNLPALQNTKFGWIVSGPVPQHLIASRTTNHQPSNNHVCLVTQQISLDDTLRKFWELEEYTDNNTRLSKEEQYCENHFANTTKRDASGRFVVRLPFRENRAQLGQSRDIAMKRLICLERKFQREPELYKLYSEFMREYIDLNHMSKVTGDARIPNPVYLPHHGVLRESSTTTKLRVVFNASSKTTSGISLNDTLMKGPNLQDSIINLMLRFRLHAVAITADLRKMYRQVLVHEDDRDYQRILWRFSPIDPVDDYWLNTVTYGQTSASHQAISSVQQQAKDGASRFELASRILLEDSYVDDIITGADSEPEAIKVVSQLESLLCEGGFETHKWRSNREGVVPEPLAVDRVEESTVLEIDASAVKTLGLGWHPKSDMFQFSIEPITSSVKTKREARVAPVKSRTITLPRLELCGAVVLVHLVQGVKKALRIKLDEEHAWSDSKIVLAWIAGDPSCQKLFISNRTAEIQSILPSRHWHHVNGNENPADLISKSTSLKILRQSKIWWEGPDWLSRSDDCELRKMKTLSLTEEDEKTIRAERVSNTRVFVSVGISNDVAEFLLNKYSSLSRIERILAWIVRFGFNVRRNRDNRNLDFLTIDEIRRAHQLLIVAVQRVHFSEEMSSLLSGKQIRSSSKLLSLNPFVDERGLLRVGGRIQNSQVAFEKKHLIILPSDSRFTRLLFEKEHRRLLHIGPQALLYSIREKYWPFKGKIIARKITHDCITCFRNKPKPLSQIMGQLPADRVTPTRPFFVIGVDFAGPITTLVNRGCGRKTNKSYISLFVCFSTRAVHLEAVSDLSTASFLAALRRFVGRRGCPQRIYCDNATNFVGSKNELREIYRLLKNGKPDVNEFCISHNIEWKFIPPSSPHMGGLWEAGVKSCQFHLKRVIGESLLTFEELATVLIQIEACLNSRPICQLPSTADDLQPLTPGHFLTGDLMIALPDADVTDIPLNRLDRWQAVQRIAQDFWKRWSREYLTSLQGRTKWTSERDNLAINDVVLIQDNNAPPLRWKLGKVIQVYEGTDERVRVATLKTANGICKRSVNKLCRLPLTDALPAISAIKR</sequence>
<dbReference type="SUPFAM" id="SSF56672">
    <property type="entry name" value="DNA/RNA polymerases"/>
    <property type="match status" value="1"/>
</dbReference>
<dbReference type="SUPFAM" id="SSF53098">
    <property type="entry name" value="Ribonuclease H-like"/>
    <property type="match status" value="1"/>
</dbReference>
<dbReference type="InterPro" id="IPR001584">
    <property type="entry name" value="Integrase_cat-core"/>
</dbReference>
<dbReference type="GO" id="GO:0003676">
    <property type="term" value="F:nucleic acid binding"/>
    <property type="evidence" value="ECO:0007669"/>
    <property type="project" value="InterPro"/>
</dbReference>
<organism evidence="2 3">
    <name type="scientific">Temnothorax curvispinosus</name>
    <dbReference type="NCBI Taxonomy" id="300111"/>
    <lineage>
        <taxon>Eukaryota</taxon>
        <taxon>Metazoa</taxon>
        <taxon>Ecdysozoa</taxon>
        <taxon>Arthropoda</taxon>
        <taxon>Hexapoda</taxon>
        <taxon>Insecta</taxon>
        <taxon>Pterygota</taxon>
        <taxon>Neoptera</taxon>
        <taxon>Endopterygota</taxon>
        <taxon>Hymenoptera</taxon>
        <taxon>Apocrita</taxon>
        <taxon>Aculeata</taxon>
        <taxon>Formicoidea</taxon>
        <taxon>Formicidae</taxon>
        <taxon>Myrmicinae</taxon>
        <taxon>Temnothorax</taxon>
    </lineage>
</organism>
<dbReference type="GO" id="GO:0071897">
    <property type="term" value="P:DNA biosynthetic process"/>
    <property type="evidence" value="ECO:0007669"/>
    <property type="project" value="UniProtKB-ARBA"/>
</dbReference>
<dbReference type="Pfam" id="PF05380">
    <property type="entry name" value="Peptidase_A17"/>
    <property type="match status" value="1"/>
</dbReference>
<gene>
    <name evidence="3" type="primary">LOC112457619</name>
</gene>
<dbReference type="GO" id="GO:0042575">
    <property type="term" value="C:DNA polymerase complex"/>
    <property type="evidence" value="ECO:0007669"/>
    <property type="project" value="UniProtKB-ARBA"/>
</dbReference>
<evidence type="ECO:0000259" key="1">
    <source>
        <dbReference type="PROSITE" id="PS50994"/>
    </source>
</evidence>
<name>A0A6J1Q310_9HYME</name>
<dbReference type="Proteomes" id="UP000504618">
    <property type="component" value="Unplaced"/>
</dbReference>
<dbReference type="PROSITE" id="PS50994">
    <property type="entry name" value="INTEGRASE"/>
    <property type="match status" value="1"/>
</dbReference>
<dbReference type="GeneID" id="112457619"/>
<dbReference type="Gene3D" id="3.30.420.10">
    <property type="entry name" value="Ribonuclease H-like superfamily/Ribonuclease H"/>
    <property type="match status" value="1"/>
</dbReference>
<dbReference type="InterPro" id="IPR008042">
    <property type="entry name" value="Retrotrans_Pao"/>
</dbReference>
<dbReference type="Pfam" id="PF03564">
    <property type="entry name" value="DUF1759"/>
    <property type="match status" value="1"/>
</dbReference>
<dbReference type="PANTHER" id="PTHR47331">
    <property type="entry name" value="PHD-TYPE DOMAIN-CONTAINING PROTEIN"/>
    <property type="match status" value="1"/>
</dbReference>
<dbReference type="OrthoDB" id="7553681at2759"/>
<reference evidence="3" key="1">
    <citation type="submission" date="2025-08" db="UniProtKB">
        <authorList>
            <consortium name="RefSeq"/>
        </authorList>
    </citation>
    <scope>IDENTIFICATION</scope>
    <source>
        <tissue evidence="3">Whole body</tissue>
    </source>
</reference>
<dbReference type="RefSeq" id="XP_024876549.1">
    <property type="nucleotide sequence ID" value="XM_025020781.1"/>
</dbReference>
<evidence type="ECO:0000313" key="2">
    <source>
        <dbReference type="Proteomes" id="UP000504618"/>
    </source>
</evidence>
<keyword evidence="2" id="KW-1185">Reference proteome</keyword>
<dbReference type="GO" id="GO:0015074">
    <property type="term" value="P:DNA integration"/>
    <property type="evidence" value="ECO:0007669"/>
    <property type="project" value="InterPro"/>
</dbReference>
<protein>
    <submittedName>
        <fullName evidence="3">Uncharacterized protein LOC112457619</fullName>
    </submittedName>
</protein>
<dbReference type="InterPro" id="IPR012337">
    <property type="entry name" value="RNaseH-like_sf"/>
</dbReference>
<dbReference type="Pfam" id="PF18701">
    <property type="entry name" value="DUF5641"/>
    <property type="match status" value="1"/>
</dbReference>
<dbReference type="InterPro" id="IPR040676">
    <property type="entry name" value="DUF5641"/>
</dbReference>
<dbReference type="CDD" id="cd01644">
    <property type="entry name" value="RT_pepA17"/>
    <property type="match status" value="1"/>
</dbReference>
<dbReference type="InterPro" id="IPR043502">
    <property type="entry name" value="DNA/RNA_pol_sf"/>
</dbReference>
<evidence type="ECO:0000313" key="3">
    <source>
        <dbReference type="RefSeq" id="XP_024876549.1"/>
    </source>
</evidence>
<dbReference type="InterPro" id="IPR005312">
    <property type="entry name" value="DUF1759"/>
</dbReference>
<dbReference type="InterPro" id="IPR036397">
    <property type="entry name" value="RNaseH_sf"/>
</dbReference>
<feature type="domain" description="Integrase catalytic" evidence="1">
    <location>
        <begin position="1145"/>
        <end position="1337"/>
    </location>
</feature>
<accession>A0A6J1Q310</accession>
<proteinExistence type="predicted"/>